<dbReference type="EMBL" id="KI517464">
    <property type="protein sequence ID" value="ESQ42084.1"/>
    <property type="molecule type" value="Genomic_DNA"/>
</dbReference>
<keyword evidence="1" id="KW-0805">Transcription regulation</keyword>
<keyword evidence="2" id="KW-0238">DNA-binding</keyword>
<dbReference type="SUPFAM" id="SSF101941">
    <property type="entry name" value="NAC domain"/>
    <property type="match status" value="1"/>
</dbReference>
<keyword evidence="3" id="KW-0804">Transcription</keyword>
<evidence type="ECO:0000256" key="1">
    <source>
        <dbReference type="ARBA" id="ARBA00023015"/>
    </source>
</evidence>
<dbReference type="PROSITE" id="PS51005">
    <property type="entry name" value="NAC"/>
    <property type="match status" value="1"/>
</dbReference>
<dbReference type="GO" id="GO:0003677">
    <property type="term" value="F:DNA binding"/>
    <property type="evidence" value="ECO:0007669"/>
    <property type="project" value="UniProtKB-KW"/>
</dbReference>
<proteinExistence type="predicted"/>
<dbReference type="Pfam" id="PF02365">
    <property type="entry name" value="NAM"/>
    <property type="match status" value="1"/>
</dbReference>
<dbReference type="Gene3D" id="2.170.150.80">
    <property type="entry name" value="NAC domain"/>
    <property type="match status" value="1"/>
</dbReference>
<evidence type="ECO:0000313" key="6">
    <source>
        <dbReference type="EMBL" id="ESQ42084.1"/>
    </source>
</evidence>
<dbReference type="Proteomes" id="UP000030689">
    <property type="component" value="Unassembled WGS sequence"/>
</dbReference>
<evidence type="ECO:0000259" key="5">
    <source>
        <dbReference type="PROSITE" id="PS51005"/>
    </source>
</evidence>
<dbReference type="GO" id="GO:0006355">
    <property type="term" value="P:regulation of DNA-templated transcription"/>
    <property type="evidence" value="ECO:0007669"/>
    <property type="project" value="InterPro"/>
</dbReference>
<reference evidence="6 7" key="1">
    <citation type="journal article" date="2013" name="Front. Plant Sci.">
        <title>The Reference Genome of the Halophytic Plant Eutrema salsugineum.</title>
        <authorList>
            <person name="Yang R."/>
            <person name="Jarvis D.E."/>
            <person name="Chen H."/>
            <person name="Beilstein M.A."/>
            <person name="Grimwood J."/>
            <person name="Jenkins J."/>
            <person name="Shu S."/>
            <person name="Prochnik S."/>
            <person name="Xin M."/>
            <person name="Ma C."/>
            <person name="Schmutz J."/>
            <person name="Wing R.A."/>
            <person name="Mitchell-Olds T."/>
            <person name="Schumaker K.S."/>
            <person name="Wang X."/>
        </authorList>
    </citation>
    <scope>NUCLEOTIDE SEQUENCE [LARGE SCALE GENOMIC DNA]</scope>
</reference>
<gene>
    <name evidence="6" type="ORF">EUTSA_v10014889mg</name>
</gene>
<dbReference type="AlphaFoldDB" id="V4LEH1"/>
<feature type="domain" description="NAC" evidence="5">
    <location>
        <begin position="6"/>
        <end position="153"/>
    </location>
</feature>
<sequence length="161" mass="19281">MISFASTEELRCRISDEDIVECYLRPKVMGEATAMPRFIVEVGEELYTREPWLLPQQTDPILNPREWFYLGPKWVRPFQGVYFDGSWDAIEGFFVILSKETGEKIGVTRRYRLYCRNKNDDKGLMLPSEWFMREYLLYHPKFHSHALCKVTYNRPRPRRSM</sequence>
<protein>
    <recommendedName>
        <fullName evidence="5">NAC domain-containing protein</fullName>
    </recommendedName>
</protein>
<evidence type="ECO:0000256" key="4">
    <source>
        <dbReference type="ARBA" id="ARBA00023242"/>
    </source>
</evidence>
<dbReference type="KEGG" id="eus:EUTSA_v10014889mg"/>
<dbReference type="Gramene" id="ESQ42084">
    <property type="protein sequence ID" value="ESQ42084"/>
    <property type="gene ID" value="EUTSA_v10014889mg"/>
</dbReference>
<dbReference type="eggNOG" id="KOG4197">
    <property type="taxonomic scope" value="Eukaryota"/>
</dbReference>
<evidence type="ECO:0000256" key="3">
    <source>
        <dbReference type="ARBA" id="ARBA00023163"/>
    </source>
</evidence>
<keyword evidence="7" id="KW-1185">Reference proteome</keyword>
<name>V4LEH1_EUTSA</name>
<dbReference type="OMA" id="CWVRIGS"/>
<evidence type="ECO:0000313" key="7">
    <source>
        <dbReference type="Proteomes" id="UP000030689"/>
    </source>
</evidence>
<organism evidence="6 7">
    <name type="scientific">Eutrema salsugineum</name>
    <name type="common">Saltwater cress</name>
    <name type="synonym">Sisymbrium salsugineum</name>
    <dbReference type="NCBI Taxonomy" id="72664"/>
    <lineage>
        <taxon>Eukaryota</taxon>
        <taxon>Viridiplantae</taxon>
        <taxon>Streptophyta</taxon>
        <taxon>Embryophyta</taxon>
        <taxon>Tracheophyta</taxon>
        <taxon>Spermatophyta</taxon>
        <taxon>Magnoliopsida</taxon>
        <taxon>eudicotyledons</taxon>
        <taxon>Gunneridae</taxon>
        <taxon>Pentapetalae</taxon>
        <taxon>rosids</taxon>
        <taxon>malvids</taxon>
        <taxon>Brassicales</taxon>
        <taxon>Brassicaceae</taxon>
        <taxon>Eutremeae</taxon>
        <taxon>Eutrema</taxon>
    </lineage>
</organism>
<dbReference type="InterPro" id="IPR003441">
    <property type="entry name" value="NAC-dom"/>
</dbReference>
<dbReference type="InterPro" id="IPR036093">
    <property type="entry name" value="NAC_dom_sf"/>
</dbReference>
<keyword evidence="4" id="KW-0539">Nucleus</keyword>
<dbReference type="OrthoDB" id="1026866at2759"/>
<accession>V4LEH1</accession>
<evidence type="ECO:0000256" key="2">
    <source>
        <dbReference type="ARBA" id="ARBA00023125"/>
    </source>
</evidence>